<dbReference type="OrthoDB" id="9815350at2"/>
<dbReference type="PANTHER" id="PTHR37424">
    <property type="entry name" value="BACTERIOFERRITIN-ASSOCIATED FERREDOXIN"/>
    <property type="match status" value="1"/>
</dbReference>
<keyword evidence="3" id="KW-0479">Metal-binding</keyword>
<dbReference type="Pfam" id="PF04324">
    <property type="entry name" value="Fer2_BFD"/>
    <property type="match status" value="1"/>
</dbReference>
<dbReference type="STRING" id="1123010.SAMN02745724_00587"/>
<evidence type="ECO:0000256" key="3">
    <source>
        <dbReference type="ARBA" id="ARBA00022723"/>
    </source>
</evidence>
<evidence type="ECO:0000256" key="7">
    <source>
        <dbReference type="ARBA" id="ARBA00034078"/>
    </source>
</evidence>
<evidence type="ECO:0000256" key="8">
    <source>
        <dbReference type="ARBA" id="ARBA00039386"/>
    </source>
</evidence>
<comment type="cofactor">
    <cofactor evidence="7">
        <name>[2Fe-2S] cluster</name>
        <dbReference type="ChEBI" id="CHEBI:190135"/>
    </cofactor>
</comment>
<dbReference type="InterPro" id="IPR052371">
    <property type="entry name" value="BFD-associated_ferredoxin"/>
</dbReference>
<feature type="domain" description="BFD-like [2Fe-2S]-binding" evidence="10">
    <location>
        <begin position="2"/>
        <end position="50"/>
    </location>
</feature>
<dbReference type="AlphaFoldDB" id="A0A1I1FDX0"/>
<evidence type="ECO:0000259" key="10">
    <source>
        <dbReference type="Pfam" id="PF04324"/>
    </source>
</evidence>
<keyword evidence="12" id="KW-1185">Reference proteome</keyword>
<reference evidence="11 12" key="1">
    <citation type="submission" date="2016-10" db="EMBL/GenBank/DDBJ databases">
        <authorList>
            <person name="de Groot N.N."/>
        </authorList>
    </citation>
    <scope>NUCLEOTIDE SEQUENCE [LARGE SCALE GENOMIC DNA]</scope>
    <source>
        <strain evidence="11 12">DSM 6059</strain>
    </source>
</reference>
<evidence type="ECO:0000256" key="1">
    <source>
        <dbReference type="ARBA" id="ARBA00022448"/>
    </source>
</evidence>
<keyword evidence="1" id="KW-0813">Transport</keyword>
<evidence type="ECO:0000256" key="5">
    <source>
        <dbReference type="ARBA" id="ARBA00023004"/>
    </source>
</evidence>
<dbReference type="InterPro" id="IPR041854">
    <property type="entry name" value="BFD-like_2Fe2S-bd_dom_sf"/>
</dbReference>
<dbReference type="Gene3D" id="1.10.10.1100">
    <property type="entry name" value="BFD-like [2Fe-2S]-binding domain"/>
    <property type="match status" value="1"/>
</dbReference>
<gene>
    <name evidence="11" type="ORF">SAMN02745724_00587</name>
</gene>
<protein>
    <recommendedName>
        <fullName evidence="8">Bacterioferritin-associated ferredoxin</fullName>
    </recommendedName>
</protein>
<dbReference type="PANTHER" id="PTHR37424:SF1">
    <property type="entry name" value="BACTERIOFERRITIN-ASSOCIATED FERREDOXIN"/>
    <property type="match status" value="1"/>
</dbReference>
<proteinExistence type="inferred from homology"/>
<keyword evidence="2" id="KW-0001">2Fe-2S</keyword>
<evidence type="ECO:0000256" key="4">
    <source>
        <dbReference type="ARBA" id="ARBA00022982"/>
    </source>
</evidence>
<comment type="similarity">
    <text evidence="9">Belongs to the Bfd family.</text>
</comment>
<keyword evidence="4" id="KW-0249">Electron transport</keyword>
<dbReference type="RefSeq" id="WP_091979770.1">
    <property type="nucleotide sequence ID" value="NZ_FOLO01000003.1"/>
</dbReference>
<evidence type="ECO:0000256" key="9">
    <source>
        <dbReference type="ARBA" id="ARBA00046332"/>
    </source>
</evidence>
<dbReference type="InterPro" id="IPR007419">
    <property type="entry name" value="BFD-like_2Fe2S-bd_dom"/>
</dbReference>
<accession>A0A1I1FDX0</accession>
<name>A0A1I1FDX0_9GAMM</name>
<evidence type="ECO:0000313" key="12">
    <source>
        <dbReference type="Proteomes" id="UP000198862"/>
    </source>
</evidence>
<dbReference type="GO" id="GO:0046872">
    <property type="term" value="F:metal ion binding"/>
    <property type="evidence" value="ECO:0007669"/>
    <property type="project" value="UniProtKB-KW"/>
</dbReference>
<organism evidence="11 12">
    <name type="scientific">Pseudoalteromonas denitrificans DSM 6059</name>
    <dbReference type="NCBI Taxonomy" id="1123010"/>
    <lineage>
        <taxon>Bacteria</taxon>
        <taxon>Pseudomonadati</taxon>
        <taxon>Pseudomonadota</taxon>
        <taxon>Gammaproteobacteria</taxon>
        <taxon>Alteromonadales</taxon>
        <taxon>Pseudoalteromonadaceae</taxon>
        <taxon>Pseudoalteromonas</taxon>
    </lineage>
</organism>
<keyword evidence="5" id="KW-0408">Iron</keyword>
<dbReference type="GO" id="GO:0051537">
    <property type="term" value="F:2 iron, 2 sulfur cluster binding"/>
    <property type="evidence" value="ECO:0007669"/>
    <property type="project" value="UniProtKB-KW"/>
</dbReference>
<evidence type="ECO:0000256" key="2">
    <source>
        <dbReference type="ARBA" id="ARBA00022714"/>
    </source>
</evidence>
<evidence type="ECO:0000313" key="11">
    <source>
        <dbReference type="EMBL" id="SFB97162.1"/>
    </source>
</evidence>
<keyword evidence="6" id="KW-0411">Iron-sulfur</keyword>
<dbReference type="EMBL" id="FOLO01000003">
    <property type="protein sequence ID" value="SFB97162.1"/>
    <property type="molecule type" value="Genomic_DNA"/>
</dbReference>
<dbReference type="Proteomes" id="UP000198862">
    <property type="component" value="Unassembled WGS sequence"/>
</dbReference>
<evidence type="ECO:0000256" key="6">
    <source>
        <dbReference type="ARBA" id="ARBA00023014"/>
    </source>
</evidence>
<sequence>MYVCICHGVTTKKIENAIDNGAHTMKQLSTELNVGNQCGKCCQCTKKILNNKLIQISNLEPIVA</sequence>